<dbReference type="InterPro" id="IPR001679">
    <property type="entry name" value="DNA_ligase"/>
</dbReference>
<dbReference type="GO" id="GO:0006281">
    <property type="term" value="P:DNA repair"/>
    <property type="evidence" value="ECO:0007669"/>
    <property type="project" value="UniProtKB-KW"/>
</dbReference>
<evidence type="ECO:0000256" key="6">
    <source>
        <dbReference type="ARBA" id="ARBA00022723"/>
    </source>
</evidence>
<comment type="caution">
    <text evidence="14">Lacks conserved residue(s) required for the propagation of feature annotation.</text>
</comment>
<dbReference type="SUPFAM" id="SSF47781">
    <property type="entry name" value="RuvA domain 2-like"/>
    <property type="match status" value="1"/>
</dbReference>
<feature type="binding site" evidence="14">
    <location>
        <begin position="32"/>
        <end position="36"/>
    </location>
    <ligand>
        <name>NAD(+)</name>
        <dbReference type="ChEBI" id="CHEBI:57540"/>
    </ligand>
</feature>
<dbReference type="EMBL" id="SJPH01000004">
    <property type="protein sequence ID" value="TWT43312.1"/>
    <property type="molecule type" value="Genomic_DNA"/>
</dbReference>
<feature type="binding site" evidence="14">
    <location>
        <position position="170"/>
    </location>
    <ligand>
        <name>NAD(+)</name>
        <dbReference type="ChEBI" id="CHEBI:57540"/>
    </ligand>
</feature>
<evidence type="ECO:0000256" key="15">
    <source>
        <dbReference type="SAM" id="Coils"/>
    </source>
</evidence>
<dbReference type="Pfam" id="PF01653">
    <property type="entry name" value="DNA_ligase_aden"/>
    <property type="match status" value="1"/>
</dbReference>
<dbReference type="Gene3D" id="1.10.150.20">
    <property type="entry name" value="5' to 3' exonuclease, C-terminal subdomain"/>
    <property type="match status" value="2"/>
</dbReference>
<dbReference type="NCBIfam" id="NF005932">
    <property type="entry name" value="PRK07956.1"/>
    <property type="match status" value="1"/>
</dbReference>
<evidence type="ECO:0000256" key="14">
    <source>
        <dbReference type="HAMAP-Rule" id="MF_01588"/>
    </source>
</evidence>
<dbReference type="RefSeq" id="WP_146574330.1">
    <property type="nucleotide sequence ID" value="NZ_SJPH01000004.1"/>
</dbReference>
<feature type="active site" description="N6-AMP-lysine intermediate" evidence="14">
    <location>
        <position position="172"/>
    </location>
</feature>
<evidence type="ECO:0000256" key="12">
    <source>
        <dbReference type="ARBA" id="ARBA00034005"/>
    </source>
</evidence>
<comment type="function">
    <text evidence="1 14">DNA ligase that catalyzes the formation of phosphodiester linkages between 5'-phosphoryl and 3'-hydroxyl groups in double-stranded DNA using NAD as a coenzyme and as the energy source for the reaction. It is essential for DNA replication and repair of damaged DNA.</text>
</comment>
<feature type="binding site" evidence="14">
    <location>
        <position position="524"/>
    </location>
    <ligand>
        <name>Zn(2+)</name>
        <dbReference type="ChEBI" id="CHEBI:29105"/>
    </ligand>
</feature>
<feature type="domain" description="BRCT" evidence="16">
    <location>
        <begin position="697"/>
        <end position="778"/>
    </location>
</feature>
<evidence type="ECO:0000313" key="18">
    <source>
        <dbReference type="Proteomes" id="UP000318995"/>
    </source>
</evidence>
<comment type="similarity">
    <text evidence="13 14">Belongs to the NAD-dependent DNA ligase family. LigA subfamily.</text>
</comment>
<reference evidence="17 18" key="1">
    <citation type="submission" date="2019-02" db="EMBL/GenBank/DDBJ databases">
        <title>Deep-cultivation of Planctomycetes and their phenomic and genomic characterization uncovers novel biology.</title>
        <authorList>
            <person name="Wiegand S."/>
            <person name="Jogler M."/>
            <person name="Boedeker C."/>
            <person name="Pinto D."/>
            <person name="Vollmers J."/>
            <person name="Rivas-Marin E."/>
            <person name="Kohn T."/>
            <person name="Peeters S.H."/>
            <person name="Heuer A."/>
            <person name="Rast P."/>
            <person name="Oberbeckmann S."/>
            <person name="Bunk B."/>
            <person name="Jeske O."/>
            <person name="Meyerdierks A."/>
            <person name="Storesund J.E."/>
            <person name="Kallscheuer N."/>
            <person name="Luecker S."/>
            <person name="Lage O.M."/>
            <person name="Pohl T."/>
            <person name="Merkel B.J."/>
            <person name="Hornburger P."/>
            <person name="Mueller R.-W."/>
            <person name="Bruemmer F."/>
            <person name="Labrenz M."/>
            <person name="Spormann A.M."/>
            <person name="Op Den Camp H."/>
            <person name="Overmann J."/>
            <person name="Amann R."/>
            <person name="Jetten M.S.M."/>
            <person name="Mascher T."/>
            <person name="Medema M.H."/>
            <person name="Devos D.P."/>
            <person name="Kaster A.-K."/>
            <person name="Ovreas L."/>
            <person name="Rohde M."/>
            <person name="Galperin M.Y."/>
            <person name="Jogler C."/>
        </authorList>
    </citation>
    <scope>NUCLEOTIDE SEQUENCE [LARGE SCALE GENOMIC DNA]</scope>
    <source>
        <strain evidence="17 18">Pla111</strain>
    </source>
</reference>
<feature type="coiled-coil region" evidence="15">
    <location>
        <begin position="113"/>
        <end position="151"/>
    </location>
</feature>
<dbReference type="InterPro" id="IPR001357">
    <property type="entry name" value="BRCT_dom"/>
</dbReference>
<dbReference type="InterPro" id="IPR012340">
    <property type="entry name" value="NA-bd_OB-fold"/>
</dbReference>
<evidence type="ECO:0000256" key="5">
    <source>
        <dbReference type="ARBA" id="ARBA00022705"/>
    </source>
</evidence>
<keyword evidence="8 14" id="KW-0862">Zinc</keyword>
<dbReference type="SUPFAM" id="SSF50249">
    <property type="entry name" value="Nucleic acid-binding proteins"/>
    <property type="match status" value="1"/>
</dbReference>
<dbReference type="Proteomes" id="UP000318995">
    <property type="component" value="Unassembled WGS sequence"/>
</dbReference>
<name>A0A5C5W0L2_9BACT</name>
<dbReference type="CDD" id="cd00114">
    <property type="entry name" value="LIGANc"/>
    <property type="match status" value="1"/>
</dbReference>
<dbReference type="InterPro" id="IPR004150">
    <property type="entry name" value="NAD_DNA_ligase_OB"/>
</dbReference>
<feature type="binding site" evidence="14">
    <location>
        <position position="371"/>
    </location>
    <ligand>
        <name>NAD(+)</name>
        <dbReference type="ChEBI" id="CHEBI:57540"/>
    </ligand>
</feature>
<dbReference type="InterPro" id="IPR013839">
    <property type="entry name" value="DNAligase_adenylation"/>
</dbReference>
<dbReference type="GO" id="GO:0046872">
    <property type="term" value="F:metal ion binding"/>
    <property type="evidence" value="ECO:0007669"/>
    <property type="project" value="UniProtKB-KW"/>
</dbReference>
<dbReference type="InterPro" id="IPR018239">
    <property type="entry name" value="DNA_ligase_AS"/>
</dbReference>
<keyword evidence="15" id="KW-0175">Coiled coil</keyword>
<gene>
    <name evidence="14 17" type="primary">ligA</name>
    <name evidence="17" type="ORF">Pla111_22630</name>
</gene>
<dbReference type="InterPro" id="IPR013840">
    <property type="entry name" value="DNAligase_N"/>
</dbReference>
<sequence>MTDVAQQIQRLAAEIHDHDRRYYVEASPTISDREYDALLEQLRRLEADHPDLVASDSPTQRIGGEPLDAFRAVEHTQRMYSIDNSYEAEELTNWARRCYEAVDPQIVAIDSELKELEDRETGLKGKRDDAARQQREALNARRAELRAARDNRLDAAQREGYPIAGGYCAEPKVDGVAASLRYEAGRFVLGVTRGDGVRGDDITQNLRTLRSVPLALQGSASDIGVIEVRGEVYMPQPEFERVNRELVSAGDEPLVNPRNGTAGALKRLDPAITARNGLRLVVHGRGAIDPGVVESQSALLERCRAWGLPTNPLAERCATTHALLEYIERFEQKKQSLDYGVDGVVVKVDRFDLQERLGFTSRFPRWCLAYKYATEQAPTELLAIDWQMGKTGKLTPRAKMTPVFVAGTTVQHATLHNVGEMSRKDVRIGDTVLIEKAGEIIPQVVKVLDPDRPGRSDPVVPPRVCPWCDTPVVIEHDQRRLQEIEGWPRRVQREQELAAKQGREPEPPAEPPPVSILDESGRYCPNPACPAQLKERLWHFASRGQMDIDGLGEKVIEQLLQAGLVRSYGDLFRLHERRADLVKLERMGQKKVDNLLAGIEAAKGRGLARVLAALGIRHIGSTASTVLARQYGSLDALLAASVSELESFQTDGAESGIGPEIARSIFEYLHSERGVAILEDLRELGIVLSEEKPAVAARSGPLLGKTLVVTGTLAGYSRNEAHARIEAAGGKPGSSLSKATDYLVAGEKAGSKLAKAAQLGVPVLNEAQFEALLAGGEP</sequence>
<dbReference type="Gene3D" id="2.40.50.140">
    <property type="entry name" value="Nucleic acid-binding proteins"/>
    <property type="match status" value="1"/>
</dbReference>
<evidence type="ECO:0000256" key="13">
    <source>
        <dbReference type="ARBA" id="ARBA00060881"/>
    </source>
</evidence>
<dbReference type="InterPro" id="IPR010994">
    <property type="entry name" value="RuvA_2-like"/>
</dbReference>
<feature type="binding site" evidence="14">
    <location>
        <begin position="81"/>
        <end position="82"/>
    </location>
    <ligand>
        <name>NAD(+)</name>
        <dbReference type="ChEBI" id="CHEBI:57540"/>
    </ligand>
</feature>
<comment type="cofactor">
    <cofactor evidence="14">
        <name>Mg(2+)</name>
        <dbReference type="ChEBI" id="CHEBI:18420"/>
    </cofactor>
    <cofactor evidence="14">
        <name>Mn(2+)</name>
        <dbReference type="ChEBI" id="CHEBI:29035"/>
    </cofactor>
</comment>
<evidence type="ECO:0000256" key="9">
    <source>
        <dbReference type="ARBA" id="ARBA00022842"/>
    </source>
</evidence>
<dbReference type="EC" id="6.5.1.2" evidence="2 14"/>
<comment type="catalytic activity">
    <reaction evidence="12 14">
        <text>NAD(+) + (deoxyribonucleotide)n-3'-hydroxyl + 5'-phospho-(deoxyribonucleotide)m = (deoxyribonucleotide)n+m + AMP + beta-nicotinamide D-nucleotide.</text>
        <dbReference type="EC" id="6.5.1.2"/>
    </reaction>
</comment>
<feature type="binding site" evidence="14">
    <location>
        <position position="529"/>
    </location>
    <ligand>
        <name>Zn(2+)</name>
        <dbReference type="ChEBI" id="CHEBI:29105"/>
    </ligand>
</feature>
<keyword evidence="11 14" id="KW-0234">DNA repair</keyword>
<feature type="binding site" evidence="14">
    <location>
        <position position="231"/>
    </location>
    <ligand>
        <name>NAD(+)</name>
        <dbReference type="ChEBI" id="CHEBI:57540"/>
    </ligand>
</feature>
<evidence type="ECO:0000259" key="16">
    <source>
        <dbReference type="PROSITE" id="PS50172"/>
    </source>
</evidence>
<keyword evidence="18" id="KW-1185">Reference proteome</keyword>
<keyword evidence="7 14" id="KW-0227">DNA damage</keyword>
<dbReference type="FunFam" id="1.10.150.20:FF:000007">
    <property type="entry name" value="DNA ligase"/>
    <property type="match status" value="1"/>
</dbReference>
<dbReference type="SUPFAM" id="SSF52113">
    <property type="entry name" value="BRCT domain"/>
    <property type="match status" value="1"/>
</dbReference>
<dbReference type="FunFam" id="2.40.50.140:FF:000012">
    <property type="entry name" value="DNA ligase"/>
    <property type="match status" value="1"/>
</dbReference>
<dbReference type="GO" id="GO:0005829">
    <property type="term" value="C:cytosol"/>
    <property type="evidence" value="ECO:0007669"/>
    <property type="project" value="TreeGrafter"/>
</dbReference>
<feature type="binding site" evidence="14">
    <location>
        <position position="347"/>
    </location>
    <ligand>
        <name>NAD(+)</name>
        <dbReference type="ChEBI" id="CHEBI:57540"/>
    </ligand>
</feature>
<evidence type="ECO:0000313" key="17">
    <source>
        <dbReference type="EMBL" id="TWT43312.1"/>
    </source>
</evidence>
<protein>
    <recommendedName>
        <fullName evidence="3 14">DNA ligase</fullName>
        <ecNumber evidence="2 14">6.5.1.2</ecNumber>
    </recommendedName>
    <alternativeName>
        <fullName evidence="14">Polydeoxyribonucleotide synthase [NAD(+)]</fullName>
    </alternativeName>
</protein>
<dbReference type="HAMAP" id="MF_01588">
    <property type="entry name" value="DNA_ligase_A"/>
    <property type="match status" value="1"/>
</dbReference>
<evidence type="ECO:0000256" key="11">
    <source>
        <dbReference type="ARBA" id="ARBA00023204"/>
    </source>
</evidence>
<evidence type="ECO:0000256" key="10">
    <source>
        <dbReference type="ARBA" id="ARBA00023027"/>
    </source>
</evidence>
<evidence type="ECO:0000256" key="8">
    <source>
        <dbReference type="ARBA" id="ARBA00022833"/>
    </source>
</evidence>
<dbReference type="Gene3D" id="3.40.50.10190">
    <property type="entry name" value="BRCT domain"/>
    <property type="match status" value="1"/>
</dbReference>
<dbReference type="SMART" id="SM00532">
    <property type="entry name" value="LIGANc"/>
    <property type="match status" value="1"/>
</dbReference>
<dbReference type="Pfam" id="PF00533">
    <property type="entry name" value="BRCT"/>
    <property type="match status" value="1"/>
</dbReference>
<dbReference type="Pfam" id="PF12826">
    <property type="entry name" value="HHH_2"/>
    <property type="match status" value="1"/>
</dbReference>
<dbReference type="InterPro" id="IPR036420">
    <property type="entry name" value="BRCT_dom_sf"/>
</dbReference>
<keyword evidence="5 14" id="KW-0235">DNA replication</keyword>
<accession>A0A5C5W0L2</accession>
<keyword evidence="6 14" id="KW-0479">Metal-binding</keyword>
<organism evidence="17 18">
    <name type="scientific">Botrimarina hoheduenensis</name>
    <dbReference type="NCBI Taxonomy" id="2528000"/>
    <lineage>
        <taxon>Bacteria</taxon>
        <taxon>Pseudomonadati</taxon>
        <taxon>Planctomycetota</taxon>
        <taxon>Planctomycetia</taxon>
        <taxon>Pirellulales</taxon>
        <taxon>Lacipirellulaceae</taxon>
        <taxon>Botrimarina</taxon>
    </lineage>
</organism>
<evidence type="ECO:0000256" key="7">
    <source>
        <dbReference type="ARBA" id="ARBA00022763"/>
    </source>
</evidence>
<dbReference type="PROSITE" id="PS50172">
    <property type="entry name" value="BRCT"/>
    <property type="match status" value="1"/>
</dbReference>
<dbReference type="Pfam" id="PF14520">
    <property type="entry name" value="HHH_5"/>
    <property type="match status" value="1"/>
</dbReference>
<dbReference type="SUPFAM" id="SSF56091">
    <property type="entry name" value="DNA ligase/mRNA capping enzyme, catalytic domain"/>
    <property type="match status" value="2"/>
</dbReference>
<keyword evidence="14" id="KW-0464">Manganese</keyword>
<dbReference type="PIRSF" id="PIRSF001604">
    <property type="entry name" value="LigA"/>
    <property type="match status" value="1"/>
</dbReference>
<proteinExistence type="inferred from homology"/>
<evidence type="ECO:0000256" key="4">
    <source>
        <dbReference type="ARBA" id="ARBA00022598"/>
    </source>
</evidence>
<evidence type="ECO:0000256" key="3">
    <source>
        <dbReference type="ARBA" id="ARBA00013308"/>
    </source>
</evidence>
<dbReference type="Pfam" id="PF03120">
    <property type="entry name" value="OB_DNA_ligase"/>
    <property type="match status" value="1"/>
</dbReference>
<dbReference type="PANTHER" id="PTHR23389:SF9">
    <property type="entry name" value="DNA LIGASE"/>
    <property type="match status" value="1"/>
</dbReference>
<dbReference type="GO" id="GO:0006260">
    <property type="term" value="P:DNA replication"/>
    <property type="evidence" value="ECO:0007669"/>
    <property type="project" value="UniProtKB-KW"/>
</dbReference>
<dbReference type="GO" id="GO:0003911">
    <property type="term" value="F:DNA ligase (NAD+) activity"/>
    <property type="evidence" value="ECO:0007669"/>
    <property type="project" value="UniProtKB-UniRule"/>
</dbReference>
<dbReference type="Gene3D" id="3.30.470.30">
    <property type="entry name" value="DNA ligase/mRNA capping enzyme"/>
    <property type="match status" value="1"/>
</dbReference>
<keyword evidence="9 14" id="KW-0460">Magnesium</keyword>
<keyword evidence="10 14" id="KW-0520">NAD</keyword>
<dbReference type="PROSITE" id="PS01055">
    <property type="entry name" value="DNA_LIGASE_N1"/>
    <property type="match status" value="1"/>
</dbReference>
<dbReference type="Gene3D" id="1.10.287.610">
    <property type="entry name" value="Helix hairpin bin"/>
    <property type="match status" value="1"/>
</dbReference>
<dbReference type="CDD" id="cd17748">
    <property type="entry name" value="BRCT_DNA_ligase_like"/>
    <property type="match status" value="1"/>
</dbReference>
<comment type="caution">
    <text evidence="17">The sequence shown here is derived from an EMBL/GenBank/DDBJ whole genome shotgun (WGS) entry which is preliminary data.</text>
</comment>
<dbReference type="InterPro" id="IPR041663">
    <property type="entry name" value="DisA/LigA_HHH"/>
</dbReference>
<feature type="binding site" evidence="14">
    <location>
        <position position="193"/>
    </location>
    <ligand>
        <name>NAD(+)</name>
        <dbReference type="ChEBI" id="CHEBI:57540"/>
    </ligand>
</feature>
<evidence type="ECO:0000256" key="2">
    <source>
        <dbReference type="ARBA" id="ARBA00012722"/>
    </source>
</evidence>
<evidence type="ECO:0000256" key="1">
    <source>
        <dbReference type="ARBA" id="ARBA00004067"/>
    </source>
</evidence>
<dbReference type="PANTHER" id="PTHR23389">
    <property type="entry name" value="CHROMOSOME TRANSMISSION FIDELITY FACTOR 18"/>
    <property type="match status" value="1"/>
</dbReference>
<dbReference type="SMART" id="SM00292">
    <property type="entry name" value="BRCT"/>
    <property type="match status" value="1"/>
</dbReference>
<dbReference type="AlphaFoldDB" id="A0A5C5W0L2"/>
<keyword evidence="4 14" id="KW-0436">Ligase</keyword>
<dbReference type="OrthoDB" id="9759736at2"/>